<evidence type="ECO:0000256" key="1">
    <source>
        <dbReference type="SAM" id="SignalP"/>
    </source>
</evidence>
<comment type="caution">
    <text evidence="2">The sequence shown here is derived from an EMBL/GenBank/DDBJ whole genome shotgun (WGS) entry which is preliminary data.</text>
</comment>
<sequence>MKKVVTVLVVLIAIVGLTAVAGAVDTTPGSEGDPVVTKSYVDAQIAQLKSGGSASDTYKAVQLTAGQKLIGNEGTEVILRSGEATAIDNGANGVSDITGAKDLMTGQTVAQNHLLLIPRSDGRGILAATEVWIMVRGSYTIQ</sequence>
<name>A0A8J7W165_9FIRM</name>
<dbReference type="RefSeq" id="WP_227019044.1">
    <property type="nucleotide sequence ID" value="NZ_JAGSND010000009.1"/>
</dbReference>
<evidence type="ECO:0000313" key="3">
    <source>
        <dbReference type="Proteomes" id="UP000675664"/>
    </source>
</evidence>
<reference evidence="2" key="1">
    <citation type="submission" date="2021-04" db="EMBL/GenBank/DDBJ databases">
        <title>Sinoanaerobacter chloroacetimidivorans sp. nov., an obligate anaerobic bacterium isolated from anaerobic sludge.</title>
        <authorList>
            <person name="Bao Y."/>
        </authorList>
    </citation>
    <scope>NUCLEOTIDE SEQUENCE</scope>
    <source>
        <strain evidence="2">BAD-6</strain>
    </source>
</reference>
<organism evidence="2 3">
    <name type="scientific">Sinanaerobacter chloroacetimidivorans</name>
    <dbReference type="NCBI Taxonomy" id="2818044"/>
    <lineage>
        <taxon>Bacteria</taxon>
        <taxon>Bacillati</taxon>
        <taxon>Bacillota</taxon>
        <taxon>Clostridia</taxon>
        <taxon>Peptostreptococcales</taxon>
        <taxon>Anaerovoracaceae</taxon>
        <taxon>Sinanaerobacter</taxon>
    </lineage>
</organism>
<keyword evidence="1" id="KW-0732">Signal</keyword>
<gene>
    <name evidence="2" type="ORF">KCX82_13590</name>
</gene>
<dbReference type="Proteomes" id="UP000675664">
    <property type="component" value="Unassembled WGS sequence"/>
</dbReference>
<feature type="signal peptide" evidence="1">
    <location>
        <begin position="1"/>
        <end position="23"/>
    </location>
</feature>
<reference evidence="2" key="2">
    <citation type="submission" date="2021-04" db="EMBL/GenBank/DDBJ databases">
        <authorList>
            <person name="Liu J."/>
        </authorList>
    </citation>
    <scope>NUCLEOTIDE SEQUENCE</scope>
    <source>
        <strain evidence="2">BAD-6</strain>
    </source>
</reference>
<keyword evidence="3" id="KW-1185">Reference proteome</keyword>
<evidence type="ECO:0000313" key="2">
    <source>
        <dbReference type="EMBL" id="MBR0598919.1"/>
    </source>
</evidence>
<feature type="chain" id="PRO_5035236792" evidence="1">
    <location>
        <begin position="24"/>
        <end position="142"/>
    </location>
</feature>
<accession>A0A8J7W165</accession>
<dbReference type="AlphaFoldDB" id="A0A8J7W165"/>
<protein>
    <submittedName>
        <fullName evidence="2">Uncharacterized protein</fullName>
    </submittedName>
</protein>
<dbReference type="EMBL" id="JAGSND010000009">
    <property type="protein sequence ID" value="MBR0598919.1"/>
    <property type="molecule type" value="Genomic_DNA"/>
</dbReference>
<proteinExistence type="predicted"/>